<feature type="transmembrane region" description="Helical" evidence="5">
    <location>
        <begin position="48"/>
        <end position="71"/>
    </location>
</feature>
<keyword evidence="2 5" id="KW-0812">Transmembrane</keyword>
<feature type="transmembrane region" description="Helical" evidence="5">
    <location>
        <begin position="252"/>
        <end position="273"/>
    </location>
</feature>
<dbReference type="InterPro" id="IPR017452">
    <property type="entry name" value="GPCR_Rhodpsn_7TM"/>
</dbReference>
<evidence type="ECO:0000256" key="4">
    <source>
        <dbReference type="ARBA" id="ARBA00023136"/>
    </source>
</evidence>
<dbReference type="AlphaFoldDB" id="A0A2A2LX82"/>
<keyword evidence="4 5" id="KW-0472">Membrane</keyword>
<dbReference type="PANTHER" id="PTHR46641:SF16">
    <property type="entry name" value="G-PROTEIN COUPLED RECEPTORS FAMILY 1 PROFILE DOMAIN-CONTAINING PROTEIN"/>
    <property type="match status" value="1"/>
</dbReference>
<dbReference type="PRINTS" id="PR00237">
    <property type="entry name" value="GPCRRHODOPSN"/>
</dbReference>
<dbReference type="SUPFAM" id="SSF81321">
    <property type="entry name" value="Family A G protein-coupled receptor-like"/>
    <property type="match status" value="1"/>
</dbReference>
<comment type="subcellular location">
    <subcellularLocation>
        <location evidence="1">Membrane</location>
    </subcellularLocation>
</comment>
<feature type="transmembrane region" description="Helical" evidence="5">
    <location>
        <begin position="91"/>
        <end position="117"/>
    </location>
</feature>
<proteinExistence type="predicted"/>
<keyword evidence="8" id="KW-1185">Reference proteome</keyword>
<name>A0A2A2LX82_9BILA</name>
<organism evidence="7 8">
    <name type="scientific">Diploscapter pachys</name>
    <dbReference type="NCBI Taxonomy" id="2018661"/>
    <lineage>
        <taxon>Eukaryota</taxon>
        <taxon>Metazoa</taxon>
        <taxon>Ecdysozoa</taxon>
        <taxon>Nematoda</taxon>
        <taxon>Chromadorea</taxon>
        <taxon>Rhabditida</taxon>
        <taxon>Rhabditina</taxon>
        <taxon>Rhabditomorpha</taxon>
        <taxon>Rhabditoidea</taxon>
        <taxon>Rhabditidae</taxon>
        <taxon>Diploscapter</taxon>
    </lineage>
</organism>
<dbReference type="GO" id="GO:0004930">
    <property type="term" value="F:G protein-coupled receptor activity"/>
    <property type="evidence" value="ECO:0007669"/>
    <property type="project" value="InterPro"/>
</dbReference>
<reference evidence="7 8" key="1">
    <citation type="journal article" date="2017" name="Curr. Biol.">
        <title>Genome architecture and evolution of a unichromosomal asexual nematode.</title>
        <authorList>
            <person name="Fradin H."/>
            <person name="Zegar C."/>
            <person name="Gutwein M."/>
            <person name="Lucas J."/>
            <person name="Kovtun M."/>
            <person name="Corcoran D."/>
            <person name="Baugh L.R."/>
            <person name="Kiontke K."/>
            <person name="Gunsalus K."/>
            <person name="Fitch D.H."/>
            <person name="Piano F."/>
        </authorList>
    </citation>
    <scope>NUCLEOTIDE SEQUENCE [LARGE SCALE GENOMIC DNA]</scope>
    <source>
        <strain evidence="7">PF1309</strain>
    </source>
</reference>
<feature type="transmembrane region" description="Helical" evidence="5">
    <location>
        <begin position="19"/>
        <end position="41"/>
    </location>
</feature>
<evidence type="ECO:0000256" key="3">
    <source>
        <dbReference type="ARBA" id="ARBA00022989"/>
    </source>
</evidence>
<dbReference type="OrthoDB" id="9835842at2759"/>
<keyword evidence="3 5" id="KW-1133">Transmembrane helix</keyword>
<evidence type="ECO:0000313" key="7">
    <source>
        <dbReference type="EMBL" id="PAV90790.1"/>
    </source>
</evidence>
<accession>A0A2A2LX82</accession>
<evidence type="ECO:0000256" key="2">
    <source>
        <dbReference type="ARBA" id="ARBA00022692"/>
    </source>
</evidence>
<comment type="caution">
    <text evidence="7">The sequence shown here is derived from an EMBL/GenBank/DDBJ whole genome shotgun (WGS) entry which is preliminary data.</text>
</comment>
<evidence type="ECO:0000256" key="5">
    <source>
        <dbReference type="SAM" id="Phobius"/>
    </source>
</evidence>
<dbReference type="InterPro" id="IPR000276">
    <property type="entry name" value="GPCR_Rhodpsn"/>
</dbReference>
<dbReference type="Proteomes" id="UP000218231">
    <property type="component" value="Unassembled WGS sequence"/>
</dbReference>
<dbReference type="PROSITE" id="PS50262">
    <property type="entry name" value="G_PROTEIN_RECEP_F1_2"/>
    <property type="match status" value="1"/>
</dbReference>
<protein>
    <recommendedName>
        <fullName evidence="6">G-protein coupled receptors family 1 profile domain-containing protein</fullName>
    </recommendedName>
</protein>
<feature type="transmembrane region" description="Helical" evidence="5">
    <location>
        <begin position="137"/>
        <end position="156"/>
    </location>
</feature>
<evidence type="ECO:0000313" key="8">
    <source>
        <dbReference type="Proteomes" id="UP000218231"/>
    </source>
</evidence>
<sequence>MCVAEENGWRMGGCWLDLVALPIICFAGMFLNICCLIVFFLHRSHPLVPALIFLSTFDLLQLLFSIFVLFIPALHDYTLSHPYGLLGQIAYLSTGLLSPLLLAVNSASIWTICYITVQRHKAILRPLSCLHPPSRQYLPLLLISFAALAFNGSKWVEFHWYWIEIDIAEEEMLRVEMNITGNHLKWFLAHNASELALNENYRRIMDNILYPLLVYGVPLLLLSVLNFQILTHIFSRRAIFDHKKKFAQETRAVTLLISIVTTFFLCHTGGLAIRFFDHLQYEDSHSYVLITDLINLLFNINSLTNPLLYFVFTRQFRDLRVSFLHSHFASPSSRSGESMGDVRLALLTQFTQQKVPHIWNREIGSFEL</sequence>
<feature type="transmembrane region" description="Helical" evidence="5">
    <location>
        <begin position="208"/>
        <end position="231"/>
    </location>
</feature>
<dbReference type="PANTHER" id="PTHR46641">
    <property type="entry name" value="FMRFAMIDE RECEPTOR-RELATED"/>
    <property type="match status" value="1"/>
</dbReference>
<evidence type="ECO:0000256" key="1">
    <source>
        <dbReference type="ARBA" id="ARBA00004370"/>
    </source>
</evidence>
<dbReference type="Gene3D" id="1.20.1070.10">
    <property type="entry name" value="Rhodopsin 7-helix transmembrane proteins"/>
    <property type="match status" value="1"/>
</dbReference>
<dbReference type="Pfam" id="PF00001">
    <property type="entry name" value="7tm_1"/>
    <property type="match status" value="1"/>
</dbReference>
<feature type="transmembrane region" description="Helical" evidence="5">
    <location>
        <begin position="293"/>
        <end position="312"/>
    </location>
</feature>
<feature type="domain" description="G-protein coupled receptors family 1 profile" evidence="6">
    <location>
        <begin position="31"/>
        <end position="309"/>
    </location>
</feature>
<dbReference type="GO" id="GO:0016020">
    <property type="term" value="C:membrane"/>
    <property type="evidence" value="ECO:0007669"/>
    <property type="project" value="UniProtKB-SubCell"/>
</dbReference>
<evidence type="ECO:0000259" key="6">
    <source>
        <dbReference type="PROSITE" id="PS50262"/>
    </source>
</evidence>
<dbReference type="InterPro" id="IPR052954">
    <property type="entry name" value="GPCR-Ligand_Int"/>
</dbReference>
<dbReference type="EMBL" id="LIAE01006351">
    <property type="protein sequence ID" value="PAV90790.1"/>
    <property type="molecule type" value="Genomic_DNA"/>
</dbReference>
<gene>
    <name evidence="7" type="ORF">WR25_06242</name>
</gene>